<feature type="region of interest" description="Disordered" evidence="4">
    <location>
        <begin position="1413"/>
        <end position="1439"/>
    </location>
</feature>
<evidence type="ECO:0000259" key="6">
    <source>
        <dbReference type="Pfam" id="PF25772"/>
    </source>
</evidence>
<dbReference type="InterPro" id="IPR011989">
    <property type="entry name" value="ARM-like"/>
</dbReference>
<feature type="domain" description="RRP12 HEAT" evidence="5">
    <location>
        <begin position="913"/>
        <end position="1056"/>
    </location>
</feature>
<comment type="similarity">
    <text evidence="2">Belongs to the RRP12 family.</text>
</comment>
<evidence type="ECO:0000313" key="8">
    <source>
        <dbReference type="Proteomes" id="UP000006671"/>
    </source>
</evidence>
<reference evidence="7 8" key="1">
    <citation type="journal article" date="2010" name="Cell">
        <title>The genome of Naegleria gruberi illuminates early eukaryotic versatility.</title>
        <authorList>
            <person name="Fritz-Laylin L.K."/>
            <person name="Prochnik S.E."/>
            <person name="Ginger M.L."/>
            <person name="Dacks J.B."/>
            <person name="Carpenter M.L."/>
            <person name="Field M.C."/>
            <person name="Kuo A."/>
            <person name="Paredez A."/>
            <person name="Chapman J."/>
            <person name="Pham J."/>
            <person name="Shu S."/>
            <person name="Neupane R."/>
            <person name="Cipriano M."/>
            <person name="Mancuso J."/>
            <person name="Tu H."/>
            <person name="Salamov A."/>
            <person name="Lindquist E."/>
            <person name="Shapiro H."/>
            <person name="Lucas S."/>
            <person name="Grigoriev I.V."/>
            <person name="Cande W.Z."/>
            <person name="Fulton C."/>
            <person name="Rokhsar D.S."/>
            <person name="Dawson S.C."/>
        </authorList>
    </citation>
    <scope>NUCLEOTIDE SEQUENCE [LARGE SCALE GENOMIC DNA]</scope>
    <source>
        <strain evidence="7 8">NEG-M</strain>
    </source>
</reference>
<evidence type="ECO:0000256" key="2">
    <source>
        <dbReference type="ARBA" id="ARBA00007690"/>
    </source>
</evidence>
<dbReference type="Proteomes" id="UP000006671">
    <property type="component" value="Unassembled WGS sequence"/>
</dbReference>
<dbReference type="Pfam" id="PF25772">
    <property type="entry name" value="HEAT_RRP12_N"/>
    <property type="match status" value="1"/>
</dbReference>
<dbReference type="InterPro" id="IPR052087">
    <property type="entry name" value="RRP12"/>
</dbReference>
<name>D2VHU1_NAEGR</name>
<evidence type="ECO:0000259" key="5">
    <source>
        <dbReference type="Pfam" id="PF08161"/>
    </source>
</evidence>
<evidence type="ECO:0000256" key="1">
    <source>
        <dbReference type="ARBA" id="ARBA00004123"/>
    </source>
</evidence>
<comment type="subcellular location">
    <subcellularLocation>
        <location evidence="1">Nucleus</location>
    </subcellularLocation>
</comment>
<proteinExistence type="inferred from homology"/>
<keyword evidence="3" id="KW-0539">Nucleus</keyword>
<dbReference type="OMA" id="AFCRYPV"/>
<sequence length="1562" mass="176999">MSLHDRLVIPLRSSPTKDASSPENSKKNKLQHLRVNIVPKEGERARSFSQSFSVSNPPKAKSLRKSLGTSSVADSPIGSPLLASTSLLECSSPRRISMSSMNARHTLIGSSPLMGRLLFEDSSPTSSSCSSFSMSVNNNIKDTGFFANFEKKNISFVTSMPLRKLRFVKYDSEDPPKREEQSKEKSYPSFIHEVYKFNDLKLDACKNQFKVSNENEEMIRDFIDDIHHLKEREGFNTNILDVSVTREYFSEKKLSTMEEQLLKSINSILFPNIKSIVDNPNNFMSTSREIVAELPLKVPRLRLIMQLYNTDTVNALLLLMTSCTTPSLRAKISAKRKGRAATSASSAVSNTATKQELASRAVISTSAPQEQSSYYQFSEALKANAPLAFTMFESVLKKRDVNTGNWKTMCISIEAITETIYKQKQPLQPTSFYGAILKTLASSQSDAKNCASLLQLFSIVVEHIKPAVVHSSLDFVGQAMTNIHQSMDKFEYVTIQLVPLLLQINAKLGDVPPQSPLFPKKQQLEKLIFSFLFDTRVQVREKCIQTIQQLMEKNQLFLTEDEMVSVYLIEQYQTSSKTRNAEIAMSVIKGIGCLSEKLGEKNIVVVLQKTLDILLKGNSNNLPANICAEIYRTLKNIFDNNKNIAAPSIAKVIDFLTEKVCPTLKSDDPKKVIAYIVMMTHAHKCLHRLDKELSASRVHKFFKLIFESLILAKNESEETSSAAFTNLQNLIWNCFDAELFRERNKNSSMDDDEESPMLAIANTLQTGLDNTHYAKYDLISQLTLDTILKIGLVRSRGIKVSSINNCVLDFLLFTSDVLQDLLKRESDKKKEGASALEQTTLKNARSVYYLEKIVGYCIRVLGPAEAFKEGGITFDGWVLSILINHKVDYSNVPNMKIGQNDEQDLSKLTGICVNGQLAYWVNVLLPMAKSFYDKSKTTEVDRHGNNSFLTLYEKIWALLPQFCSYPIDLESQFSTIAPLLGEMINSSAKEGVDYQIKIACCNSLALTINTYHNIATTGKIPDNIFGLNKNICEKGLRAVANFNKQFIPILFNLYVEQNSKATTADLQNAVGKAITAFFSVCDHATVTDYFKLVLKKILEINSESDEEKFFGFFDLSITMLNSVPNSCLEIYYKFLIPYLKITTSTTPKLQKKAYKGLYILLSSWKRDSGVAMKRETIDEILTIFQSIAEITMSKKFRVKCFNLLVTKYHDLIFNNPLSTIIIGECIFNIDNTENQKSRDLSISTLKAFIDPLIDNKYTQEQKQSNVIDFVVRRVLPGLCGKSNSMIASTINALSELLPSYSKYLQPILKDVFDSVTIVLQDENVKVVSSLMQFFKRCVTLFDKETLKPYVSLYLNTFFNHSNEKSGGTSLRVQLRFLVTKLFKKFSFDELKDTVTEKERHHFLKNTFKSMHRVKKTKKDGEKEEEMSDEEPEKKEDSEFAVNKGKLVINDLPEDEDKDSEESKKFTEKQRTVDLIKQSIARGAPVSKKKEQELNADQLFLAKLEKRKHKRETKIVFGGAKVKGQGAVDPYAYIPLDPRRLNKRERNKESNFQKFERITKKKK</sequence>
<feature type="region of interest" description="Disordered" evidence="4">
    <location>
        <begin position="1"/>
        <end position="71"/>
    </location>
</feature>
<evidence type="ECO:0000256" key="3">
    <source>
        <dbReference type="ARBA" id="ARBA00023242"/>
    </source>
</evidence>
<dbReference type="GeneID" id="8847630"/>
<dbReference type="InterPro" id="IPR012978">
    <property type="entry name" value="HEAT_RRP12"/>
</dbReference>
<protein>
    <submittedName>
        <fullName evidence="7">Uncharacterized protein</fullName>
    </submittedName>
</protein>
<dbReference type="KEGG" id="ngr:NAEGRDRAFT_80019"/>
<dbReference type="OrthoDB" id="2192888at2759"/>
<feature type="compositionally biased region" description="Polar residues" evidence="4">
    <location>
        <begin position="47"/>
        <end position="56"/>
    </location>
</feature>
<dbReference type="InterPro" id="IPR016024">
    <property type="entry name" value="ARM-type_fold"/>
</dbReference>
<dbReference type="Pfam" id="PF08161">
    <property type="entry name" value="RRP12_HEAT"/>
    <property type="match status" value="1"/>
</dbReference>
<dbReference type="STRING" id="5762.D2VHU1"/>
<organism evidence="8">
    <name type="scientific">Naegleria gruberi</name>
    <name type="common">Amoeba</name>
    <dbReference type="NCBI Taxonomy" id="5762"/>
    <lineage>
        <taxon>Eukaryota</taxon>
        <taxon>Discoba</taxon>
        <taxon>Heterolobosea</taxon>
        <taxon>Tetramitia</taxon>
        <taxon>Eutetramitia</taxon>
        <taxon>Vahlkampfiidae</taxon>
        <taxon>Naegleria</taxon>
    </lineage>
</organism>
<evidence type="ECO:0000256" key="4">
    <source>
        <dbReference type="SAM" id="MobiDB-lite"/>
    </source>
</evidence>
<dbReference type="InParanoid" id="D2VHU1"/>
<accession>D2VHU1</accession>
<gene>
    <name evidence="7" type="ORF">NAEGRDRAFT_80019</name>
</gene>
<dbReference type="PANTHER" id="PTHR48287">
    <property type="entry name" value="ARM REPEAT SUPERFAMILY PROTEIN"/>
    <property type="match status" value="1"/>
</dbReference>
<feature type="domain" description="RRP12 N-terminal HEAT" evidence="6">
    <location>
        <begin position="408"/>
        <end position="552"/>
    </location>
</feature>
<dbReference type="EMBL" id="GG738872">
    <property type="protein sequence ID" value="EFC43651.1"/>
    <property type="molecule type" value="Genomic_DNA"/>
</dbReference>
<dbReference type="RefSeq" id="XP_002676395.1">
    <property type="nucleotide sequence ID" value="XM_002676349.1"/>
</dbReference>
<dbReference type="GO" id="GO:0005634">
    <property type="term" value="C:nucleus"/>
    <property type="evidence" value="ECO:0007669"/>
    <property type="project" value="UniProtKB-SubCell"/>
</dbReference>
<dbReference type="VEuPathDB" id="AmoebaDB:NAEGRDRAFT_80019"/>
<dbReference type="eggNOG" id="KOG1248">
    <property type="taxonomic scope" value="Eukaryota"/>
</dbReference>
<feature type="compositionally biased region" description="Polar residues" evidence="4">
    <location>
        <begin position="13"/>
        <end position="23"/>
    </location>
</feature>
<dbReference type="Gene3D" id="1.25.10.10">
    <property type="entry name" value="Leucine-rich Repeat Variant"/>
    <property type="match status" value="2"/>
</dbReference>
<feature type="region of interest" description="Disordered" evidence="4">
    <location>
        <begin position="1541"/>
        <end position="1562"/>
    </location>
</feature>
<dbReference type="InterPro" id="IPR057860">
    <property type="entry name" value="HEAT_RRP12_N"/>
</dbReference>
<dbReference type="PANTHER" id="PTHR48287:SF1">
    <property type="entry name" value="ARM REPEAT SUPERFAMILY PROTEIN"/>
    <property type="match status" value="1"/>
</dbReference>
<keyword evidence="8" id="KW-1185">Reference proteome</keyword>
<evidence type="ECO:0000313" key="7">
    <source>
        <dbReference type="EMBL" id="EFC43651.1"/>
    </source>
</evidence>
<dbReference type="SUPFAM" id="SSF48371">
    <property type="entry name" value="ARM repeat"/>
    <property type="match status" value="2"/>
</dbReference>